<dbReference type="EMBL" id="NHRY01000080">
    <property type="protein sequence ID" value="PPQ35014.1"/>
    <property type="molecule type" value="Genomic_DNA"/>
</dbReference>
<evidence type="ECO:0000259" key="2">
    <source>
        <dbReference type="Pfam" id="PF09361"/>
    </source>
</evidence>
<organism evidence="3 4">
    <name type="scientific">Rhodopila globiformis</name>
    <name type="common">Rhodopseudomonas globiformis</name>
    <dbReference type="NCBI Taxonomy" id="1071"/>
    <lineage>
        <taxon>Bacteria</taxon>
        <taxon>Pseudomonadati</taxon>
        <taxon>Pseudomonadota</taxon>
        <taxon>Alphaproteobacteria</taxon>
        <taxon>Acetobacterales</taxon>
        <taxon>Acetobacteraceae</taxon>
        <taxon>Rhodopila</taxon>
    </lineage>
</organism>
<dbReference type="InterPro" id="IPR018968">
    <property type="entry name" value="Phasin"/>
</dbReference>
<evidence type="ECO:0000313" key="3">
    <source>
        <dbReference type="EMBL" id="PPQ35014.1"/>
    </source>
</evidence>
<accession>A0A2S6NJG8</accession>
<sequence length="178" mass="19912">MAPEAPATTAAPPEWRTASRTRKKSPDTATARWAAIMFQKKGKQKMEYARGAGQAYAGGGLTMLRFGFDFPRLLSEQGRQFFEQVASLNTGLGDFLLRQGNRTIETATRLTQCKSLPEAFLLQAQWMRDAADDYTKEAARMAEIQARMFGGFWDLKGFDAFFRADHADPPFTSARRAV</sequence>
<feature type="domain" description="Phasin" evidence="2">
    <location>
        <begin position="76"/>
        <end position="148"/>
    </location>
</feature>
<dbReference type="Proteomes" id="UP000239724">
    <property type="component" value="Unassembled WGS sequence"/>
</dbReference>
<feature type="compositionally biased region" description="Low complexity" evidence="1">
    <location>
        <begin position="1"/>
        <end position="14"/>
    </location>
</feature>
<reference evidence="3 4" key="1">
    <citation type="journal article" date="2018" name="Arch. Microbiol.">
        <title>New insights into the metabolic potential of the phototrophic purple bacterium Rhodopila globiformis DSM 161(T) from its draft genome sequence and evidence for a vanadium-dependent nitrogenase.</title>
        <authorList>
            <person name="Imhoff J.F."/>
            <person name="Rahn T."/>
            <person name="Kunzel S."/>
            <person name="Neulinger S.C."/>
        </authorList>
    </citation>
    <scope>NUCLEOTIDE SEQUENCE [LARGE SCALE GENOMIC DNA]</scope>
    <source>
        <strain evidence="3 4">DSM 161</strain>
    </source>
</reference>
<dbReference type="RefSeq" id="WP_104518503.1">
    <property type="nucleotide sequence ID" value="NZ_NHRY01000080.1"/>
</dbReference>
<name>A0A2S6NJG8_RHOGL</name>
<evidence type="ECO:0000313" key="4">
    <source>
        <dbReference type="Proteomes" id="UP000239724"/>
    </source>
</evidence>
<keyword evidence="4" id="KW-1185">Reference proteome</keyword>
<evidence type="ECO:0000256" key="1">
    <source>
        <dbReference type="SAM" id="MobiDB-lite"/>
    </source>
</evidence>
<protein>
    <recommendedName>
        <fullName evidence="2">Phasin domain-containing protein</fullName>
    </recommendedName>
</protein>
<dbReference type="AlphaFoldDB" id="A0A2S6NJG8"/>
<gene>
    <name evidence="3" type="ORF">CCS01_08920</name>
</gene>
<proteinExistence type="predicted"/>
<dbReference type="Pfam" id="PF09361">
    <property type="entry name" value="Phasin_2"/>
    <property type="match status" value="1"/>
</dbReference>
<comment type="caution">
    <text evidence="3">The sequence shown here is derived from an EMBL/GenBank/DDBJ whole genome shotgun (WGS) entry which is preliminary data.</text>
</comment>
<feature type="region of interest" description="Disordered" evidence="1">
    <location>
        <begin position="1"/>
        <end position="29"/>
    </location>
</feature>